<comment type="caution">
    <text evidence="1">The sequence shown here is derived from an EMBL/GenBank/DDBJ whole genome shotgun (WGS) entry which is preliminary data.</text>
</comment>
<protein>
    <submittedName>
        <fullName evidence="1">Uncharacterized protein</fullName>
    </submittedName>
</protein>
<keyword evidence="2" id="KW-1185">Reference proteome</keyword>
<dbReference type="RefSeq" id="WP_154317774.1">
    <property type="nucleotide sequence ID" value="NZ_CAJGAA010000001.1"/>
</dbReference>
<dbReference type="Proteomes" id="UP000441585">
    <property type="component" value="Unassembled WGS sequence"/>
</dbReference>
<gene>
    <name evidence="1" type="ORF">GJU41_00105</name>
</gene>
<sequence length="62" mass="7394">MYFRLKFKDGTRVRIAKETFMDYEGDFLELLKSNYENNRPIVLEGVGERNFQDLIAVEIVFD</sequence>
<organism evidence="1 2">
    <name type="scientific">Metabacillus idriensis</name>
    <dbReference type="NCBI Taxonomy" id="324768"/>
    <lineage>
        <taxon>Bacteria</taxon>
        <taxon>Bacillati</taxon>
        <taxon>Bacillota</taxon>
        <taxon>Bacilli</taxon>
        <taxon>Bacillales</taxon>
        <taxon>Bacillaceae</taxon>
        <taxon>Metabacillus</taxon>
    </lineage>
</organism>
<dbReference type="EMBL" id="WKKF01000001">
    <property type="protein sequence ID" value="MRX52357.1"/>
    <property type="molecule type" value="Genomic_DNA"/>
</dbReference>
<evidence type="ECO:0000313" key="1">
    <source>
        <dbReference type="EMBL" id="MRX52357.1"/>
    </source>
</evidence>
<evidence type="ECO:0000313" key="2">
    <source>
        <dbReference type="Proteomes" id="UP000441585"/>
    </source>
</evidence>
<accession>A0A6I2M462</accession>
<reference evidence="1 2" key="1">
    <citation type="submission" date="2019-11" db="EMBL/GenBank/DDBJ databases">
        <title>Bacillus idriensis genome.</title>
        <authorList>
            <person name="Konopka E.N."/>
            <person name="Newman J.D."/>
        </authorList>
    </citation>
    <scope>NUCLEOTIDE SEQUENCE [LARGE SCALE GENOMIC DNA]</scope>
    <source>
        <strain evidence="1 2">DSM 19097</strain>
    </source>
</reference>
<name>A0A6I2M462_9BACI</name>
<proteinExistence type="predicted"/>
<dbReference type="AlphaFoldDB" id="A0A6I2M462"/>